<protein>
    <submittedName>
        <fullName evidence="2">Uncharacterized protein</fullName>
    </submittedName>
</protein>
<feature type="region of interest" description="Disordered" evidence="1">
    <location>
        <begin position="1"/>
        <end position="23"/>
    </location>
</feature>
<dbReference type="EMBL" id="FMZX01000021">
    <property type="protein sequence ID" value="SDE18573.1"/>
    <property type="molecule type" value="Genomic_DNA"/>
</dbReference>
<reference evidence="2 3" key="1">
    <citation type="submission" date="2016-10" db="EMBL/GenBank/DDBJ databases">
        <authorList>
            <person name="de Groot N.N."/>
        </authorList>
    </citation>
    <scope>NUCLEOTIDE SEQUENCE [LARGE SCALE GENOMIC DNA]</scope>
    <source>
        <strain evidence="2 3">CPCC 100156</strain>
    </source>
</reference>
<sequence length="83" mass="9010">MPVLRLDDRSATGGGALTTGMDQGIHPTRLKRLGRHRSYAVLDEYLKHGDAFEEHPPLRRGAVIPPGWGTVMPVVMLLGAAKP</sequence>
<proteinExistence type="predicted"/>
<name>A0A1G7AUU0_9PROT</name>
<accession>A0A1G7AUU0</accession>
<evidence type="ECO:0000313" key="3">
    <source>
        <dbReference type="Proteomes" id="UP000198925"/>
    </source>
</evidence>
<dbReference type="AlphaFoldDB" id="A0A1G7AUU0"/>
<dbReference type="Proteomes" id="UP000198925">
    <property type="component" value="Unassembled WGS sequence"/>
</dbReference>
<organism evidence="2 3">
    <name type="scientific">Belnapia rosea</name>
    <dbReference type="NCBI Taxonomy" id="938405"/>
    <lineage>
        <taxon>Bacteria</taxon>
        <taxon>Pseudomonadati</taxon>
        <taxon>Pseudomonadota</taxon>
        <taxon>Alphaproteobacteria</taxon>
        <taxon>Acetobacterales</taxon>
        <taxon>Roseomonadaceae</taxon>
        <taxon>Belnapia</taxon>
    </lineage>
</organism>
<evidence type="ECO:0000313" key="2">
    <source>
        <dbReference type="EMBL" id="SDE18573.1"/>
    </source>
</evidence>
<gene>
    <name evidence="2" type="ORF">SAMN04487779_102153</name>
</gene>
<keyword evidence="3" id="KW-1185">Reference proteome</keyword>
<feature type="compositionally biased region" description="Basic and acidic residues" evidence="1">
    <location>
        <begin position="1"/>
        <end position="10"/>
    </location>
</feature>
<evidence type="ECO:0000256" key="1">
    <source>
        <dbReference type="SAM" id="MobiDB-lite"/>
    </source>
</evidence>